<accession>V5IFP4</accession>
<keyword evidence="2" id="KW-0653">Protein transport</keyword>
<dbReference type="CDD" id="cd00780">
    <property type="entry name" value="NTF2"/>
    <property type="match status" value="1"/>
</dbReference>
<dbReference type="PANTHER" id="PTHR12612">
    <property type="entry name" value="NUCLEAR TRANSPORT FACTOR 2"/>
    <property type="match status" value="1"/>
</dbReference>
<dbReference type="AlphaFoldDB" id="V5IFP4"/>
<dbReference type="GO" id="GO:0051028">
    <property type="term" value="P:mRNA transport"/>
    <property type="evidence" value="ECO:0007669"/>
    <property type="project" value="UniProtKB-UniRule"/>
</dbReference>
<keyword evidence="1 2" id="KW-0963">Cytoplasm</keyword>
<comment type="function">
    <text evidence="2">Has a role in nuclear-cytoplasmic transport of proteins and mRNAs.</text>
</comment>
<evidence type="ECO:0000259" key="3">
    <source>
        <dbReference type="PROSITE" id="PS50177"/>
    </source>
</evidence>
<proteinExistence type="evidence at transcript level"/>
<evidence type="ECO:0000256" key="1">
    <source>
        <dbReference type="ARBA" id="ARBA00022490"/>
    </source>
</evidence>
<dbReference type="GO" id="GO:0006606">
    <property type="term" value="P:protein import into nucleus"/>
    <property type="evidence" value="ECO:0007669"/>
    <property type="project" value="UniProtKB-ARBA"/>
</dbReference>
<organism evidence="4">
    <name type="scientific">Ixodes ricinus</name>
    <name type="common">Common tick</name>
    <name type="synonym">Acarus ricinus</name>
    <dbReference type="NCBI Taxonomy" id="34613"/>
    <lineage>
        <taxon>Eukaryota</taxon>
        <taxon>Metazoa</taxon>
        <taxon>Ecdysozoa</taxon>
        <taxon>Arthropoda</taxon>
        <taxon>Chelicerata</taxon>
        <taxon>Arachnida</taxon>
        <taxon>Acari</taxon>
        <taxon>Parasitiformes</taxon>
        <taxon>Ixodida</taxon>
        <taxon>Ixodoidea</taxon>
        <taxon>Ixodidae</taxon>
        <taxon>Ixodinae</taxon>
        <taxon>Ixodes</taxon>
    </lineage>
</organism>
<feature type="domain" description="NTF2" evidence="3">
    <location>
        <begin position="8"/>
        <end position="108"/>
    </location>
</feature>
<sequence>LNPQYDTIGKTFIQQYYAMFDDPNLRQNLLTFYNEEKSLMTFEGEQIFGRTKIMEKIQGLRFQKICHHCTVIDSQPMFDGDILISVLGQLKTDDDPAHTFLQVFVLKPMGETFLCGARHLPASLAPHGVKMGAAAA</sequence>
<dbReference type="GO" id="GO:0005635">
    <property type="term" value="C:nuclear envelope"/>
    <property type="evidence" value="ECO:0007669"/>
    <property type="project" value="UniProtKB-ARBA"/>
</dbReference>
<dbReference type="GO" id="GO:0005737">
    <property type="term" value="C:cytoplasm"/>
    <property type="evidence" value="ECO:0007669"/>
    <property type="project" value="UniProtKB-SubCell"/>
</dbReference>
<dbReference type="InterPro" id="IPR032710">
    <property type="entry name" value="NTF2-like_dom_sf"/>
</dbReference>
<reference evidence="4" key="1">
    <citation type="journal article" date="2015" name="Sci. Rep.">
        <title>Tissue- and time-dependent transcription in Ixodes ricinus salivary glands and midguts when blood feeding on the vertebrate host.</title>
        <authorList>
            <person name="Kotsyfakis M."/>
            <person name="Schwarz A."/>
            <person name="Erhart J."/>
            <person name="Ribeiro J.M."/>
        </authorList>
    </citation>
    <scope>NUCLEOTIDE SEQUENCE</scope>
    <source>
        <tissue evidence="4">Salivary gland and midgut</tissue>
    </source>
</reference>
<evidence type="ECO:0000256" key="2">
    <source>
        <dbReference type="RuleBase" id="RU369002"/>
    </source>
</evidence>
<dbReference type="InterPro" id="IPR018222">
    <property type="entry name" value="Nuclear_transport_factor_2_euk"/>
</dbReference>
<dbReference type="Pfam" id="PF02136">
    <property type="entry name" value="NTF2"/>
    <property type="match status" value="1"/>
</dbReference>
<dbReference type="EMBL" id="GANP01008082">
    <property type="protein sequence ID" value="JAB76386.1"/>
    <property type="molecule type" value="mRNA"/>
</dbReference>
<dbReference type="SUPFAM" id="SSF54427">
    <property type="entry name" value="NTF2-like"/>
    <property type="match status" value="1"/>
</dbReference>
<keyword evidence="2" id="KW-0813">Transport</keyword>
<dbReference type="FunFam" id="3.10.450.50:FF:000005">
    <property type="entry name" value="Nuclear transport factor 2"/>
    <property type="match status" value="1"/>
</dbReference>
<dbReference type="PROSITE" id="PS50177">
    <property type="entry name" value="NTF2_DOMAIN"/>
    <property type="match status" value="1"/>
</dbReference>
<keyword evidence="2" id="KW-0539">Nucleus</keyword>
<evidence type="ECO:0000313" key="4">
    <source>
        <dbReference type="EMBL" id="JAB76386.1"/>
    </source>
</evidence>
<protein>
    <recommendedName>
        <fullName evidence="2">NTF2-related export protein</fullName>
    </recommendedName>
</protein>
<dbReference type="InterPro" id="IPR045875">
    <property type="entry name" value="NTF2"/>
</dbReference>
<feature type="non-terminal residue" evidence="4">
    <location>
        <position position="1"/>
    </location>
</feature>
<dbReference type="Gene3D" id="3.10.450.50">
    <property type="match status" value="1"/>
</dbReference>
<comment type="subcellular location">
    <subcellularLocation>
        <location evidence="2">Cytoplasm</location>
    </subcellularLocation>
    <subcellularLocation>
        <location evidence="2">Nucleus</location>
    </subcellularLocation>
</comment>
<name>V5IFP4_IXORI</name>
<dbReference type="InterPro" id="IPR002075">
    <property type="entry name" value="NTF2_dom"/>
</dbReference>